<dbReference type="EMBL" id="JAUEDM010000007">
    <property type="protein sequence ID" value="KAK3314056.1"/>
    <property type="molecule type" value="Genomic_DNA"/>
</dbReference>
<dbReference type="CDD" id="cd01823">
    <property type="entry name" value="SEST_like"/>
    <property type="match status" value="1"/>
</dbReference>
<dbReference type="GO" id="GO:0006629">
    <property type="term" value="P:lipid metabolic process"/>
    <property type="evidence" value="ECO:0007669"/>
    <property type="project" value="TreeGrafter"/>
</dbReference>
<dbReference type="InterPro" id="IPR037460">
    <property type="entry name" value="SEST-like"/>
</dbReference>
<evidence type="ECO:0000313" key="4">
    <source>
        <dbReference type="Proteomes" id="UP001283341"/>
    </source>
</evidence>
<dbReference type="InterPro" id="IPR036673">
    <property type="entry name" value="Cyanovirin-N_sf"/>
</dbReference>
<dbReference type="SUPFAM" id="SSF52266">
    <property type="entry name" value="SGNH hydrolase"/>
    <property type="match status" value="1"/>
</dbReference>
<reference evidence="3" key="2">
    <citation type="submission" date="2023-06" db="EMBL/GenBank/DDBJ databases">
        <authorList>
            <consortium name="Lawrence Berkeley National Laboratory"/>
            <person name="Haridas S."/>
            <person name="Hensen N."/>
            <person name="Bonometti L."/>
            <person name="Westerberg I."/>
            <person name="Brannstrom I.O."/>
            <person name="Guillou S."/>
            <person name="Cros-Aarteil S."/>
            <person name="Calhoun S."/>
            <person name="Kuo A."/>
            <person name="Mondo S."/>
            <person name="Pangilinan J."/>
            <person name="Riley R."/>
            <person name="Labutti K."/>
            <person name="Andreopoulos B."/>
            <person name="Lipzen A."/>
            <person name="Chen C."/>
            <person name="Yanf M."/>
            <person name="Daum C."/>
            <person name="Ng V."/>
            <person name="Clum A."/>
            <person name="Steindorff A."/>
            <person name="Ohm R."/>
            <person name="Martin F."/>
            <person name="Silar P."/>
            <person name="Natvig D."/>
            <person name="Lalanne C."/>
            <person name="Gautier V."/>
            <person name="Ament-Velasquez S.L."/>
            <person name="Kruys A."/>
            <person name="Hutchinson M.I."/>
            <person name="Powell A.J."/>
            <person name="Barry K."/>
            <person name="Miller A.N."/>
            <person name="Grigoriev I.V."/>
            <person name="Debuchy R."/>
            <person name="Gladieux P."/>
            <person name="Thoren M.H."/>
            <person name="Johannesson H."/>
        </authorList>
    </citation>
    <scope>NUCLEOTIDE SEQUENCE</scope>
    <source>
        <strain evidence="3">CBS 118394</strain>
    </source>
</reference>
<dbReference type="InterPro" id="IPR036514">
    <property type="entry name" value="SGNH_hydro_sf"/>
</dbReference>
<dbReference type="Proteomes" id="UP001283341">
    <property type="component" value="Unassembled WGS sequence"/>
</dbReference>
<feature type="region of interest" description="Disordered" evidence="1">
    <location>
        <begin position="556"/>
        <end position="582"/>
    </location>
</feature>
<gene>
    <name evidence="3" type="ORF">B0H66DRAFT_594857</name>
</gene>
<dbReference type="PANTHER" id="PTHR37981">
    <property type="entry name" value="LIPASE 2"/>
    <property type="match status" value="1"/>
</dbReference>
<keyword evidence="3" id="KW-0378">Hydrolase</keyword>
<dbReference type="GO" id="GO:0016788">
    <property type="term" value="F:hydrolase activity, acting on ester bonds"/>
    <property type="evidence" value="ECO:0007669"/>
    <property type="project" value="InterPro"/>
</dbReference>
<comment type="caution">
    <text evidence="3">The sequence shown here is derived from an EMBL/GenBank/DDBJ whole genome shotgun (WGS) entry which is preliminary data.</text>
</comment>
<accession>A0AAE0LZV9</accession>
<dbReference type="AlphaFoldDB" id="A0AAE0LZV9"/>
<protein>
    <submittedName>
        <fullName evidence="3">SGNH hydrolase-type esterase domain-containing protein</fullName>
    </submittedName>
</protein>
<keyword evidence="2" id="KW-0732">Signal</keyword>
<sequence>MALKSIYMVALAAGVALAQDTVDIAAEKLQMQAELSSPDFKPYTRPTGKVTEFITLGDSYTAGTGCNGDKEKVGGDAVRGKRSYPFQMKDDADSWEFINGDDTKPRLTFSAYTGDTSVELITQQLKQGGYKENNWDSARDIPFGHPQLGIMSIGGNDAHLSHILNDCIYRAWQPNDCQTTLNNLQGEIENGSLRDKISLAMYKAVAAGRAAGGAEPREAFQLYVPGYISFFNHDNPECDKVDWHYWTRLGDKVPLTVDLRKKLNHFVDEVNDIIKAAADELSKIGVIFVDGLQEAYNGHRYCEPGHTFQEMTDAETWFWSRYSKTDSDAEDLKGASVEDAEQQLLDFVFPGDGRLVAQVAENSPPWTWPGAEKYPTFDSLLAAINKPEVSTQAATPFNFLRSFHPKGTAYGSHTQLIMGAIADNRASVASVPTPGGKKEFLTRCKDWFMNDHLLVATCTNADGKEIKTQEDMNLCLKWIGPDQLVGTTEKEANLKDRCHDNCFFAQGPLERGILNDLWCVCEEENNPKGFANSASIAIEKLIGIQDDGFMNCEGHISAPSDAQPKKAATKRRARRISSSVMA</sequence>
<proteinExistence type="predicted"/>
<organism evidence="3 4">
    <name type="scientific">Apodospora peruviana</name>
    <dbReference type="NCBI Taxonomy" id="516989"/>
    <lineage>
        <taxon>Eukaryota</taxon>
        <taxon>Fungi</taxon>
        <taxon>Dikarya</taxon>
        <taxon>Ascomycota</taxon>
        <taxon>Pezizomycotina</taxon>
        <taxon>Sordariomycetes</taxon>
        <taxon>Sordariomycetidae</taxon>
        <taxon>Sordariales</taxon>
        <taxon>Lasiosphaeriaceae</taxon>
        <taxon>Apodospora</taxon>
    </lineage>
</organism>
<dbReference type="Gene3D" id="3.40.50.1110">
    <property type="entry name" value="SGNH hydrolase"/>
    <property type="match status" value="1"/>
</dbReference>
<dbReference type="Gene3D" id="2.30.60.10">
    <property type="entry name" value="Cyanovirin-N"/>
    <property type="match status" value="1"/>
</dbReference>
<feature type="signal peptide" evidence="2">
    <location>
        <begin position="1"/>
        <end position="18"/>
    </location>
</feature>
<name>A0AAE0LZV9_9PEZI</name>
<keyword evidence="4" id="KW-1185">Reference proteome</keyword>
<evidence type="ECO:0000313" key="3">
    <source>
        <dbReference type="EMBL" id="KAK3314056.1"/>
    </source>
</evidence>
<dbReference type="PANTHER" id="PTHR37981:SF1">
    <property type="entry name" value="SGNH HYDROLASE-TYPE ESTERASE DOMAIN-CONTAINING PROTEIN"/>
    <property type="match status" value="1"/>
</dbReference>
<evidence type="ECO:0000256" key="1">
    <source>
        <dbReference type="SAM" id="MobiDB-lite"/>
    </source>
</evidence>
<evidence type="ECO:0000256" key="2">
    <source>
        <dbReference type="SAM" id="SignalP"/>
    </source>
</evidence>
<feature type="chain" id="PRO_5042234352" evidence="2">
    <location>
        <begin position="19"/>
        <end position="582"/>
    </location>
</feature>
<dbReference type="SUPFAM" id="SSF51322">
    <property type="entry name" value="Cyanovirin-N"/>
    <property type="match status" value="1"/>
</dbReference>
<reference evidence="3" key="1">
    <citation type="journal article" date="2023" name="Mol. Phylogenet. Evol.">
        <title>Genome-scale phylogeny and comparative genomics of the fungal order Sordariales.</title>
        <authorList>
            <person name="Hensen N."/>
            <person name="Bonometti L."/>
            <person name="Westerberg I."/>
            <person name="Brannstrom I.O."/>
            <person name="Guillou S."/>
            <person name="Cros-Aarteil S."/>
            <person name="Calhoun S."/>
            <person name="Haridas S."/>
            <person name="Kuo A."/>
            <person name="Mondo S."/>
            <person name="Pangilinan J."/>
            <person name="Riley R."/>
            <person name="LaButti K."/>
            <person name="Andreopoulos B."/>
            <person name="Lipzen A."/>
            <person name="Chen C."/>
            <person name="Yan M."/>
            <person name="Daum C."/>
            <person name="Ng V."/>
            <person name="Clum A."/>
            <person name="Steindorff A."/>
            <person name="Ohm R.A."/>
            <person name="Martin F."/>
            <person name="Silar P."/>
            <person name="Natvig D.O."/>
            <person name="Lalanne C."/>
            <person name="Gautier V."/>
            <person name="Ament-Velasquez S.L."/>
            <person name="Kruys A."/>
            <person name="Hutchinson M.I."/>
            <person name="Powell A.J."/>
            <person name="Barry K."/>
            <person name="Miller A.N."/>
            <person name="Grigoriev I.V."/>
            <person name="Debuchy R."/>
            <person name="Gladieux P."/>
            <person name="Hiltunen Thoren M."/>
            <person name="Johannesson H."/>
        </authorList>
    </citation>
    <scope>NUCLEOTIDE SEQUENCE</scope>
    <source>
        <strain evidence="3">CBS 118394</strain>
    </source>
</reference>